<dbReference type="FunCoup" id="A0A7L4YM69">
    <property type="interactions" value="57"/>
</dbReference>
<dbReference type="FunFam" id="3.30.300.30:FF:000008">
    <property type="entry name" value="2,3-dihydroxybenzoate-AMP ligase"/>
    <property type="match status" value="1"/>
</dbReference>
<gene>
    <name evidence="5" type="ORF">EK0264_07740</name>
</gene>
<feature type="domain" description="AMP-dependent synthetase/ligase" evidence="3">
    <location>
        <begin position="30"/>
        <end position="387"/>
    </location>
</feature>
<dbReference type="GO" id="GO:0031956">
    <property type="term" value="F:medium-chain fatty acid-CoA ligase activity"/>
    <property type="evidence" value="ECO:0007669"/>
    <property type="project" value="TreeGrafter"/>
</dbReference>
<evidence type="ECO:0000313" key="5">
    <source>
        <dbReference type="EMBL" id="QHC00178.1"/>
    </source>
</evidence>
<dbReference type="AlphaFoldDB" id="A0A7L4YM69"/>
<dbReference type="Proteomes" id="UP000463857">
    <property type="component" value="Chromosome"/>
</dbReference>
<evidence type="ECO:0000256" key="1">
    <source>
        <dbReference type="ARBA" id="ARBA00006432"/>
    </source>
</evidence>
<comment type="similarity">
    <text evidence="1">Belongs to the ATP-dependent AMP-binding enzyme family.</text>
</comment>
<name>A0A7L4YM69_9ACTN</name>
<evidence type="ECO:0000259" key="4">
    <source>
        <dbReference type="Pfam" id="PF13193"/>
    </source>
</evidence>
<dbReference type="InterPro" id="IPR042099">
    <property type="entry name" value="ANL_N_sf"/>
</dbReference>
<dbReference type="PROSITE" id="PS00455">
    <property type="entry name" value="AMP_BINDING"/>
    <property type="match status" value="1"/>
</dbReference>
<dbReference type="Gene3D" id="3.30.300.30">
    <property type="match status" value="1"/>
</dbReference>
<protein>
    <submittedName>
        <fullName evidence="5">Long-chain-fatty-acid--CoA ligase</fullName>
    </submittedName>
</protein>
<dbReference type="EMBL" id="CP047156">
    <property type="protein sequence ID" value="QHC00178.1"/>
    <property type="molecule type" value="Genomic_DNA"/>
</dbReference>
<dbReference type="GO" id="GO:0006631">
    <property type="term" value="P:fatty acid metabolic process"/>
    <property type="evidence" value="ECO:0007669"/>
    <property type="project" value="TreeGrafter"/>
</dbReference>
<dbReference type="PANTHER" id="PTHR43201:SF5">
    <property type="entry name" value="MEDIUM-CHAIN ACYL-COA LIGASE ACSF2, MITOCHONDRIAL"/>
    <property type="match status" value="1"/>
</dbReference>
<dbReference type="KEGG" id="eke:EK0264_07740"/>
<dbReference type="Pfam" id="PF00501">
    <property type="entry name" value="AMP-binding"/>
    <property type="match status" value="1"/>
</dbReference>
<keyword evidence="2 5" id="KW-0436">Ligase</keyword>
<dbReference type="InParanoid" id="A0A7L4YM69"/>
<reference evidence="5 6" key="1">
    <citation type="journal article" date="2018" name="Int. J. Syst. Evol. Microbiol.">
        <title>Epidermidibacterium keratini gen. nov., sp. nov., a member of the family Sporichthyaceae, isolated from keratin epidermis.</title>
        <authorList>
            <person name="Lee D.G."/>
            <person name="Trujillo M.E."/>
            <person name="Kang S."/>
            <person name="Nam J.J."/>
            <person name="Kim Y.J."/>
        </authorList>
    </citation>
    <scope>NUCLEOTIDE SEQUENCE [LARGE SCALE GENOMIC DNA]</scope>
    <source>
        <strain evidence="5 6">EPI-7</strain>
    </source>
</reference>
<dbReference type="RefSeq" id="WP_159544403.1">
    <property type="nucleotide sequence ID" value="NZ_CP047156.1"/>
</dbReference>
<dbReference type="OrthoDB" id="9803968at2"/>
<evidence type="ECO:0000256" key="2">
    <source>
        <dbReference type="ARBA" id="ARBA00022598"/>
    </source>
</evidence>
<evidence type="ECO:0000313" key="6">
    <source>
        <dbReference type="Proteomes" id="UP000463857"/>
    </source>
</evidence>
<dbReference type="SUPFAM" id="SSF56801">
    <property type="entry name" value="Acetyl-CoA synthetase-like"/>
    <property type="match status" value="1"/>
</dbReference>
<evidence type="ECO:0000259" key="3">
    <source>
        <dbReference type="Pfam" id="PF00501"/>
    </source>
</evidence>
<proteinExistence type="inferred from homology"/>
<dbReference type="Pfam" id="PF13193">
    <property type="entry name" value="AMP-binding_C"/>
    <property type="match status" value="1"/>
</dbReference>
<sequence>MSNPHDRELPAPMFEGAQEREVANVASLLRQSAAATPDEAALREESGDTTYAELDERSNRAANAFAALGVGVGDRIAIVSANNHYFMELVFAAAKLGAIAAPINTRLSAVEIEKLLSTAEPKVLFVGAEATEQTPPEGAVPSLAVTLTPQSYDELIATADATDPGYEASADETAILLFSSGTTGLPKGIPLNGRNLSTSLYGSGDRLKVEGHQISMAPVPFFHVTGLTSALGTIGKGGTLLLKMPTGPKDLMRLLIEEKVTNAVGVPTLIQMLTQLPEAKGADWSHLQYFGYGGAPMPLPVIKAAREILGCELVQGYGLTETSAAVTVLMPEDHVPAPGREKQVGSVGRPLEGVEIKIVDPATREEVAVGERGEVWVRSSRVTPGYWNRPEENSRSFTDDRWFATGDGGSVDEEGYLYLHDRIKDMIVTGAENVYPAEVESVITGHPDVSEVAVIGIPSPKWGESPYAIIVPRPGTTPDADEIIAWTREQIAHYKAPVGITFTDVLPRNPNGKLLKRVLRDQYADVQAPQ</sequence>
<dbReference type="InterPro" id="IPR045851">
    <property type="entry name" value="AMP-bd_C_sf"/>
</dbReference>
<keyword evidence="6" id="KW-1185">Reference proteome</keyword>
<organism evidence="5 6">
    <name type="scientific">Epidermidibacterium keratini</name>
    <dbReference type="NCBI Taxonomy" id="1891644"/>
    <lineage>
        <taxon>Bacteria</taxon>
        <taxon>Bacillati</taxon>
        <taxon>Actinomycetota</taxon>
        <taxon>Actinomycetes</taxon>
        <taxon>Sporichthyales</taxon>
        <taxon>Sporichthyaceae</taxon>
        <taxon>Epidermidibacterium</taxon>
    </lineage>
</organism>
<accession>A0A7L4YM69</accession>
<dbReference type="InterPro" id="IPR000873">
    <property type="entry name" value="AMP-dep_synth/lig_dom"/>
</dbReference>
<feature type="domain" description="AMP-binding enzyme C-terminal" evidence="4">
    <location>
        <begin position="438"/>
        <end position="513"/>
    </location>
</feature>
<dbReference type="PANTHER" id="PTHR43201">
    <property type="entry name" value="ACYL-COA SYNTHETASE"/>
    <property type="match status" value="1"/>
</dbReference>
<dbReference type="InterPro" id="IPR025110">
    <property type="entry name" value="AMP-bd_C"/>
</dbReference>
<dbReference type="NCBIfam" id="NF004837">
    <property type="entry name" value="PRK06187.1"/>
    <property type="match status" value="1"/>
</dbReference>
<dbReference type="Gene3D" id="3.40.50.12780">
    <property type="entry name" value="N-terminal domain of ligase-like"/>
    <property type="match status" value="1"/>
</dbReference>
<dbReference type="InterPro" id="IPR020845">
    <property type="entry name" value="AMP-binding_CS"/>
</dbReference>